<name>A0A0R1QAE8_9LACO</name>
<dbReference type="InterPro" id="IPR037478">
    <property type="entry name" value="YwkD-like_dom"/>
</dbReference>
<feature type="domain" description="VOC" evidence="2">
    <location>
        <begin position="5"/>
        <end position="128"/>
    </location>
</feature>
<evidence type="ECO:0000256" key="1">
    <source>
        <dbReference type="ARBA" id="ARBA00022723"/>
    </source>
</evidence>
<dbReference type="InterPro" id="IPR029068">
    <property type="entry name" value="Glyas_Bleomycin-R_OHBP_Dase"/>
</dbReference>
<proteinExistence type="predicted"/>
<dbReference type="PANTHER" id="PTHR36113">
    <property type="entry name" value="LYASE, PUTATIVE-RELATED-RELATED"/>
    <property type="match status" value="1"/>
</dbReference>
<dbReference type="SUPFAM" id="SSF54593">
    <property type="entry name" value="Glyoxalase/Bleomycin resistance protein/Dihydroxybiphenyl dioxygenase"/>
    <property type="match status" value="1"/>
</dbReference>
<keyword evidence="4" id="KW-1185">Reference proteome</keyword>
<dbReference type="AlphaFoldDB" id="A0A0R1QAE8"/>
<accession>A0A0R1QAE8</accession>
<dbReference type="Pfam" id="PF00903">
    <property type="entry name" value="Glyoxalase"/>
    <property type="match status" value="1"/>
</dbReference>
<dbReference type="GO" id="GO:0046872">
    <property type="term" value="F:metal ion binding"/>
    <property type="evidence" value="ECO:0007669"/>
    <property type="project" value="UniProtKB-KW"/>
</dbReference>
<dbReference type="PATRIC" id="fig|1423812.3.peg.2041"/>
<dbReference type="CDD" id="cd08352">
    <property type="entry name" value="VOC_Bs_YwkD_like"/>
    <property type="match status" value="1"/>
</dbReference>
<evidence type="ECO:0000313" key="3">
    <source>
        <dbReference type="EMBL" id="KRL38307.1"/>
    </source>
</evidence>
<dbReference type="STRING" id="1423812.FD20_GL001924"/>
<dbReference type="RefSeq" id="WP_057736265.1">
    <property type="nucleotide sequence ID" value="NZ_AZEG01000005.1"/>
</dbReference>
<dbReference type="Proteomes" id="UP000051155">
    <property type="component" value="Unassembled WGS sequence"/>
</dbReference>
<sequence>MEFEGIHHIAIIGHDLKRTLDFYVTKLDFEIIAQHRRESKGDIKIDLQKNGLMLEVFIKANAPARSTYPEGEACGLRHLAFTVLDVDKAVKRLNQLGIPTEPVRRDDFTHKKMTFFFDPDGLPLEVHE</sequence>
<gene>
    <name evidence="3" type="ORF">FD20_GL001924</name>
</gene>
<comment type="caution">
    <text evidence="3">The sequence shown here is derived from an EMBL/GenBank/DDBJ whole genome shotgun (WGS) entry which is preliminary data.</text>
</comment>
<protein>
    <recommendedName>
        <fullName evidence="2">VOC domain-containing protein</fullName>
    </recommendedName>
</protein>
<dbReference type="PANTHER" id="PTHR36113:SF6">
    <property type="entry name" value="FOSFOMYCIN RESISTANCE PROTEIN FOSX"/>
    <property type="match status" value="1"/>
</dbReference>
<reference evidence="3 4" key="1">
    <citation type="journal article" date="2015" name="Genome Announc.">
        <title>Expanding the biotechnology potential of lactobacilli through comparative genomics of 213 strains and associated genera.</title>
        <authorList>
            <person name="Sun Z."/>
            <person name="Harris H.M."/>
            <person name="McCann A."/>
            <person name="Guo C."/>
            <person name="Argimon S."/>
            <person name="Zhang W."/>
            <person name="Yang X."/>
            <person name="Jeffery I.B."/>
            <person name="Cooney J.C."/>
            <person name="Kagawa T.F."/>
            <person name="Liu W."/>
            <person name="Song Y."/>
            <person name="Salvetti E."/>
            <person name="Wrobel A."/>
            <person name="Rasinkangas P."/>
            <person name="Parkhill J."/>
            <person name="Rea M.C."/>
            <person name="O'Sullivan O."/>
            <person name="Ritari J."/>
            <person name="Douillard F.P."/>
            <person name="Paul Ross R."/>
            <person name="Yang R."/>
            <person name="Briner A.E."/>
            <person name="Felis G.E."/>
            <person name="de Vos W.M."/>
            <person name="Barrangou R."/>
            <person name="Klaenhammer T.R."/>
            <person name="Caufield P.W."/>
            <person name="Cui Y."/>
            <person name="Zhang H."/>
            <person name="O'Toole P.W."/>
        </authorList>
    </citation>
    <scope>NUCLEOTIDE SEQUENCE [LARGE SCALE GENOMIC DNA]</scope>
    <source>
        <strain evidence="3 4">DSM 19971</strain>
    </source>
</reference>
<keyword evidence="1" id="KW-0479">Metal-binding</keyword>
<evidence type="ECO:0000259" key="2">
    <source>
        <dbReference type="PROSITE" id="PS51819"/>
    </source>
</evidence>
<dbReference type="EMBL" id="AZEG01000005">
    <property type="protein sequence ID" value="KRL38307.1"/>
    <property type="molecule type" value="Genomic_DNA"/>
</dbReference>
<evidence type="ECO:0000313" key="4">
    <source>
        <dbReference type="Proteomes" id="UP000051155"/>
    </source>
</evidence>
<dbReference type="OrthoDB" id="9795618at2"/>
<organism evidence="3 4">
    <name type="scientific">Liquorilactobacillus uvarum DSM 19971</name>
    <dbReference type="NCBI Taxonomy" id="1423812"/>
    <lineage>
        <taxon>Bacteria</taxon>
        <taxon>Bacillati</taxon>
        <taxon>Bacillota</taxon>
        <taxon>Bacilli</taxon>
        <taxon>Lactobacillales</taxon>
        <taxon>Lactobacillaceae</taxon>
        <taxon>Liquorilactobacillus</taxon>
    </lineage>
</organism>
<dbReference type="InterPro" id="IPR051332">
    <property type="entry name" value="Fosfomycin_Res_Enzymes"/>
</dbReference>
<dbReference type="Gene3D" id="3.10.180.10">
    <property type="entry name" value="2,3-Dihydroxybiphenyl 1,2-Dioxygenase, domain 1"/>
    <property type="match status" value="1"/>
</dbReference>
<dbReference type="InterPro" id="IPR037523">
    <property type="entry name" value="VOC_core"/>
</dbReference>
<dbReference type="InterPro" id="IPR004360">
    <property type="entry name" value="Glyas_Fos-R_dOase_dom"/>
</dbReference>
<dbReference type="PROSITE" id="PS51819">
    <property type="entry name" value="VOC"/>
    <property type="match status" value="1"/>
</dbReference>